<feature type="region of interest" description="Disordered" evidence="1">
    <location>
        <begin position="1"/>
        <end position="28"/>
    </location>
</feature>
<dbReference type="AlphaFoldDB" id="A0A382BMZ7"/>
<evidence type="ECO:0000313" key="2">
    <source>
        <dbReference type="EMBL" id="SVB15200.1"/>
    </source>
</evidence>
<feature type="compositionally biased region" description="Polar residues" evidence="1">
    <location>
        <begin position="16"/>
        <end position="28"/>
    </location>
</feature>
<proteinExistence type="predicted"/>
<accession>A0A382BMZ7</accession>
<reference evidence="2" key="1">
    <citation type="submission" date="2018-05" db="EMBL/GenBank/DDBJ databases">
        <authorList>
            <person name="Lanie J.A."/>
            <person name="Ng W.-L."/>
            <person name="Kazmierczak K.M."/>
            <person name="Andrzejewski T.M."/>
            <person name="Davidsen T.M."/>
            <person name="Wayne K.J."/>
            <person name="Tettelin H."/>
            <person name="Glass J.I."/>
            <person name="Rusch D."/>
            <person name="Podicherti R."/>
            <person name="Tsui H.-C.T."/>
            <person name="Winkler M.E."/>
        </authorList>
    </citation>
    <scope>NUCLEOTIDE SEQUENCE</scope>
</reference>
<dbReference type="EMBL" id="UINC01030579">
    <property type="protein sequence ID" value="SVB15200.1"/>
    <property type="molecule type" value="Genomic_DNA"/>
</dbReference>
<sequence length="28" mass="3417">MSSKKNFSFDKRNETESTNYQRYLQEQG</sequence>
<organism evidence="2">
    <name type="scientific">marine metagenome</name>
    <dbReference type="NCBI Taxonomy" id="408172"/>
    <lineage>
        <taxon>unclassified sequences</taxon>
        <taxon>metagenomes</taxon>
        <taxon>ecological metagenomes</taxon>
    </lineage>
</organism>
<evidence type="ECO:0000256" key="1">
    <source>
        <dbReference type="SAM" id="MobiDB-lite"/>
    </source>
</evidence>
<name>A0A382BMZ7_9ZZZZ</name>
<gene>
    <name evidence="2" type="ORF">METZ01_LOCUS168054</name>
</gene>
<protein>
    <submittedName>
        <fullName evidence="2">Uncharacterized protein</fullName>
    </submittedName>
</protein>